<dbReference type="InterPro" id="IPR050631">
    <property type="entry name" value="PheA/TfdB_FAD_monoxygenase"/>
</dbReference>
<comment type="caution">
    <text evidence="4">The sequence shown here is derived from an EMBL/GenBank/DDBJ whole genome shotgun (WGS) entry which is preliminary data.</text>
</comment>
<dbReference type="Gene3D" id="3.30.9.10">
    <property type="entry name" value="D-Amino Acid Oxidase, subunit A, domain 2"/>
    <property type="match status" value="2"/>
</dbReference>
<evidence type="ECO:0000259" key="3">
    <source>
        <dbReference type="Pfam" id="PF01494"/>
    </source>
</evidence>
<dbReference type="InterPro" id="IPR002938">
    <property type="entry name" value="FAD-bd"/>
</dbReference>
<dbReference type="PANTHER" id="PTHR43476">
    <property type="entry name" value="3-(3-HYDROXY-PHENYL)PROPIONATE/3-HYDROXYCINNAMIC ACID HYDROXYLASE"/>
    <property type="match status" value="1"/>
</dbReference>
<dbReference type="Pfam" id="PF01494">
    <property type="entry name" value="FAD_binding_3"/>
    <property type="match status" value="1"/>
</dbReference>
<dbReference type="AlphaFoldDB" id="A0A562IJ97"/>
<feature type="region of interest" description="Disordered" evidence="2">
    <location>
        <begin position="437"/>
        <end position="503"/>
    </location>
</feature>
<dbReference type="NCBIfam" id="NF006091">
    <property type="entry name" value="PRK08243.1"/>
    <property type="match status" value="1"/>
</dbReference>
<dbReference type="PANTHER" id="PTHR43476:SF5">
    <property type="entry name" value="FAD-DEPENDENT MONOOXYGENASE"/>
    <property type="match status" value="1"/>
</dbReference>
<dbReference type="GO" id="GO:0004497">
    <property type="term" value="F:monooxygenase activity"/>
    <property type="evidence" value="ECO:0007669"/>
    <property type="project" value="UniProtKB-KW"/>
</dbReference>
<dbReference type="Proteomes" id="UP000319825">
    <property type="component" value="Unassembled WGS sequence"/>
</dbReference>
<keyword evidence="1" id="KW-0560">Oxidoreductase</keyword>
<dbReference type="PRINTS" id="PR00420">
    <property type="entry name" value="RNGMNOXGNASE"/>
</dbReference>
<dbReference type="SUPFAM" id="SSF53756">
    <property type="entry name" value="UDP-Glycosyltransferase/glycogen phosphorylase"/>
    <property type="match status" value="1"/>
</dbReference>
<dbReference type="SUPFAM" id="SSF54373">
    <property type="entry name" value="FAD-linked reductases, C-terminal domain"/>
    <property type="match status" value="1"/>
</dbReference>
<dbReference type="GO" id="GO:0071949">
    <property type="term" value="F:FAD binding"/>
    <property type="evidence" value="ECO:0007669"/>
    <property type="project" value="InterPro"/>
</dbReference>
<name>A0A562IJ97_MICOL</name>
<dbReference type="SUPFAM" id="SSF51905">
    <property type="entry name" value="FAD/NAD(P)-binding domain"/>
    <property type="match status" value="1"/>
</dbReference>
<evidence type="ECO:0000256" key="1">
    <source>
        <dbReference type="ARBA" id="ARBA00023002"/>
    </source>
</evidence>
<evidence type="ECO:0000256" key="2">
    <source>
        <dbReference type="SAM" id="MobiDB-lite"/>
    </source>
</evidence>
<dbReference type="EMBL" id="VLKE01000001">
    <property type="protein sequence ID" value="TWH70704.1"/>
    <property type="molecule type" value="Genomic_DNA"/>
</dbReference>
<dbReference type="InterPro" id="IPR036188">
    <property type="entry name" value="FAD/NAD-bd_sf"/>
</dbReference>
<protein>
    <submittedName>
        <fullName evidence="4">4-hydroxybenzoate 3-monooxygenase</fullName>
    </submittedName>
</protein>
<gene>
    <name evidence="4" type="ORF">JD77_05729</name>
</gene>
<evidence type="ECO:0000313" key="4">
    <source>
        <dbReference type="EMBL" id="TWH70704.1"/>
    </source>
</evidence>
<sequence>MTQLAFLIAPMHGHVNPTLPVARELVARGHRVIYWLTAQFRDAVAATGAEFREIRTPPPDPRLPADTDPLVTLALIPARLAAAAVEVLPGVLDGVRELGPDTVVVYDQLCVWGRLVAEVAGVPAAMLCTTYASNEHFSFLTGPHGRTVPRIPAAMEVFDGDLGRLAAPILFDVDEVSVHDPGGDRPRVTFTDAGGTARTLVCDVVAGCDGFHGVSRTAFPPGALRTYRREYPFAWLGILARTPPSHHELIYAYSDRGFALHSMRSPEITRLYLQVPAGERIEDWPDDRIWDELAVRLAVDGFDLRSGPVLEKGLTSVRSVVTEPMRYGRLLLAGDAAHIVPPTGAKGMNLAVADALDLSRALVPFLSGRSTELLDGYSDRRLHRVWRAEHFSWWMTSMLHRFPDDDPFERRLQLAQLRYTVSSVAAATSLAENSTWACRTTSPEAGPRQGTTRRDSGAEPGRTVRSPRAPSGREASTATPGRARRTRRRSGSPEAARLRRERR</sequence>
<accession>A0A562IJ97</accession>
<dbReference type="Gene3D" id="3.40.50.2000">
    <property type="entry name" value="Glycogen Phosphorylase B"/>
    <property type="match status" value="1"/>
</dbReference>
<keyword evidence="5" id="KW-1185">Reference proteome</keyword>
<organism evidence="4 5">
    <name type="scientific">Micromonospora olivasterospora</name>
    <dbReference type="NCBI Taxonomy" id="1880"/>
    <lineage>
        <taxon>Bacteria</taxon>
        <taxon>Bacillati</taxon>
        <taxon>Actinomycetota</taxon>
        <taxon>Actinomycetes</taxon>
        <taxon>Micromonosporales</taxon>
        <taxon>Micromonosporaceae</taxon>
        <taxon>Micromonospora</taxon>
    </lineage>
</organism>
<evidence type="ECO:0000313" key="5">
    <source>
        <dbReference type="Proteomes" id="UP000319825"/>
    </source>
</evidence>
<keyword evidence="4" id="KW-0503">Monooxygenase</keyword>
<proteinExistence type="predicted"/>
<reference evidence="4 5" key="1">
    <citation type="submission" date="2019-07" db="EMBL/GenBank/DDBJ databases">
        <title>R&amp;d 2014.</title>
        <authorList>
            <person name="Klenk H.-P."/>
        </authorList>
    </citation>
    <scope>NUCLEOTIDE SEQUENCE [LARGE SCALE GENOMIC DNA]</scope>
    <source>
        <strain evidence="4 5">DSM 43868</strain>
    </source>
</reference>
<feature type="domain" description="FAD-binding" evidence="3">
    <location>
        <begin position="176"/>
        <end position="391"/>
    </location>
</feature>